<name>A0A2U2N8E7_9GAMM</name>
<keyword evidence="4" id="KW-1185">Reference proteome</keyword>
<accession>A0A2U2N8E7</accession>
<dbReference type="AlphaFoldDB" id="A0A2U2N8E7"/>
<dbReference type="PANTHER" id="PTHR38690">
    <property type="entry name" value="PROTEASE-RELATED"/>
    <property type="match status" value="1"/>
</dbReference>
<dbReference type="Proteomes" id="UP000245474">
    <property type="component" value="Unassembled WGS sequence"/>
</dbReference>
<dbReference type="RefSeq" id="WP_109676114.1">
    <property type="nucleotide sequence ID" value="NZ_CP086615.1"/>
</dbReference>
<organism evidence="3 4">
    <name type="scientific">Sediminicurvatus halobius</name>
    <dbReference type="NCBI Taxonomy" id="2182432"/>
    <lineage>
        <taxon>Bacteria</taxon>
        <taxon>Pseudomonadati</taxon>
        <taxon>Pseudomonadota</taxon>
        <taxon>Gammaproteobacteria</taxon>
        <taxon>Chromatiales</taxon>
        <taxon>Ectothiorhodospiraceae</taxon>
        <taxon>Sediminicurvatus</taxon>
    </lineage>
</organism>
<feature type="domain" description="YhdP central" evidence="1">
    <location>
        <begin position="17"/>
        <end position="1228"/>
    </location>
</feature>
<dbReference type="PANTHER" id="PTHR38690:SF1">
    <property type="entry name" value="PROTEASE"/>
    <property type="match status" value="1"/>
</dbReference>
<reference evidence="3 4" key="1">
    <citation type="submission" date="2018-05" db="EMBL/GenBank/DDBJ databases">
        <title>Spiribacter halobius sp. nov., a moderately halophilic bacterium isolated from marine solar saltern.</title>
        <authorList>
            <person name="Zheng W.-S."/>
            <person name="Lu D.-C."/>
            <person name="Du Z.-J."/>
        </authorList>
    </citation>
    <scope>NUCLEOTIDE SEQUENCE [LARGE SCALE GENOMIC DNA]</scope>
    <source>
        <strain evidence="3 4">E85</strain>
    </source>
</reference>
<dbReference type="InterPro" id="IPR011836">
    <property type="entry name" value="YhdP"/>
</dbReference>
<evidence type="ECO:0000313" key="3">
    <source>
        <dbReference type="EMBL" id="PWG65259.1"/>
    </source>
</evidence>
<evidence type="ECO:0000313" key="4">
    <source>
        <dbReference type="Proteomes" id="UP000245474"/>
    </source>
</evidence>
<dbReference type="EMBL" id="QFFI01000003">
    <property type="protein sequence ID" value="PWG65259.1"/>
    <property type="molecule type" value="Genomic_DNA"/>
</dbReference>
<proteinExistence type="predicted"/>
<evidence type="ECO:0000313" key="2">
    <source>
        <dbReference type="EMBL" id="PWG64098.1"/>
    </source>
</evidence>
<protein>
    <submittedName>
        <fullName evidence="3">TIGR02099 family protein</fullName>
    </submittedName>
</protein>
<dbReference type="EMBL" id="QFFI01000007">
    <property type="protein sequence ID" value="PWG64098.1"/>
    <property type="molecule type" value="Genomic_DNA"/>
</dbReference>
<dbReference type="Pfam" id="PF13116">
    <property type="entry name" value="YhdP"/>
    <property type="match status" value="1"/>
</dbReference>
<sequence>MRQFLSPRGRERLRAALLYSVVGLLLVAALSLTATRLVLAAAPGLRGELESLLGGMLDREVAIGRMDARLDGLRPSLVLEDVVISGPGGANRIRYLAVTVAPWGSLTGGELRLHQVALRGAAIELVRTGEEEFDLRGLPPPQAEVPPRYITLDDLSIDLVDRRRGGRVSLAPAAIRIERGADGLRVGVVARHAGDGDGRLDLRLHAAGVDRLLDGRLYARLEAWPAAGLGPWLPADFPEAGGDARLAGELWATLDGGKLRALRGTARARGLAPADGAFDRLAGDFQWRPLGDGWELALGRIDVRSAGGEPRAVGPLRLASGHGGAPWRLALEGLDLGLAADMAPFVPDLPAAWRERLAALDPRGRLAVAQVVAGPDDWRLKGRLEEVSGQPTGAWPGASAVSGELAVGPRGGRLQLRAGAGELRLPRLFRGPLGYDRVAGSVAWWRPPEGTLRVDLDGLQARIRGALLTGTARVWLDPERGPFLDIRARARNGDAAHTGRYLPAGIMPARLTDWLDSAVVSGRVPEAELLLFGPARDFPFAEGGGSFLVRGRAEDTRFAFHPDWPALEGVSGELEFRNGGLRIDAREGRIYDAAIAEATATIEDLRDPRLQIEGRVEGPGAALLRFLAEAPLLRNPERLDPLRLEGDTVLDLALTLPFRGRPPQVNGRLDVTGAALALTNAPLRLENLRGTVGFDSHGVAFERLLADYAGQTILARARTDGEGEAARIIVDAVANLEPADLPGGERLEERIQGRSEWLLRMERPGFRAPPGPTRFQAESGLQQTRVEAPLHLGKPVGEARATRLDVTLAPGGDLSLVLRYGETLSAAGERPAAGRPRLAVNLGPELPQPPGEPGLVLGGELPVLPLSELAALRGGAEEVSGLPPLRRMDLALAGVETASWRLGATRMQAEPAGAGWRAMLDGAASGRVELAPDLDPVRAELEALALERREAPAAGEARADGDDGLALPRRLALILQARRFSVAEQDLGRLDLQLDARDGRARTLVVDLDGEEVALQLSGEGASGEGASRLSLSLETGDAGAFLGALGLGSALRGGSGEADGRVTWQGALLQPDLTTLAGEARFDLRDGSLPAVEPGAGRAVGLFSLSLLPRRLALDFSDLVDTGLVFDRLQGRFRIADGVMTTERLRLEGPTANLRLGGTIDLVQRTYDQWASVTPQLSATLPLLGGLAGGPAAAVLLLLGQEMLEPGLDRLAQLNYRITGSWENPRVTPVSAVPAGSGDGDNG</sequence>
<dbReference type="InterPro" id="IPR025263">
    <property type="entry name" value="YhdP_central"/>
</dbReference>
<dbReference type="NCBIfam" id="TIGR02099">
    <property type="entry name" value="YhdP family protein"/>
    <property type="match status" value="1"/>
</dbReference>
<dbReference type="OrthoDB" id="9762238at2"/>
<comment type="caution">
    <text evidence="3">The sequence shown here is derived from an EMBL/GenBank/DDBJ whole genome shotgun (WGS) entry which is preliminary data.</text>
</comment>
<gene>
    <name evidence="3" type="ORF">DEM34_03025</name>
    <name evidence="2" type="ORF">DEM34_06240</name>
</gene>
<evidence type="ECO:0000259" key="1">
    <source>
        <dbReference type="Pfam" id="PF13116"/>
    </source>
</evidence>